<evidence type="ECO:0000259" key="1">
    <source>
        <dbReference type="Pfam" id="PF00425"/>
    </source>
</evidence>
<dbReference type="InterPro" id="IPR015890">
    <property type="entry name" value="Chorismate_C"/>
</dbReference>
<name>A0A7X5QTG6_9GAMM</name>
<gene>
    <name evidence="3" type="ORF">HBF32_06480</name>
</gene>
<proteinExistence type="predicted"/>
<organism evidence="3 4">
    <name type="scientific">Luteibacter yeojuensis</name>
    <dbReference type="NCBI Taxonomy" id="345309"/>
    <lineage>
        <taxon>Bacteria</taxon>
        <taxon>Pseudomonadati</taxon>
        <taxon>Pseudomonadota</taxon>
        <taxon>Gammaproteobacteria</taxon>
        <taxon>Lysobacterales</taxon>
        <taxon>Rhodanobacteraceae</taxon>
        <taxon>Luteibacter</taxon>
    </lineage>
</organism>
<protein>
    <submittedName>
        <fullName evidence="3">Aminodeoxychorismate synthase component I</fullName>
    </submittedName>
</protein>
<feature type="domain" description="Anthranilate synthase component I N-terminal" evidence="2">
    <location>
        <begin position="16"/>
        <end position="138"/>
    </location>
</feature>
<dbReference type="PANTHER" id="PTHR11236:SF9">
    <property type="entry name" value="ANTHRANILATE SYNTHASE COMPONENT 1"/>
    <property type="match status" value="1"/>
</dbReference>
<dbReference type="SUPFAM" id="SSF56322">
    <property type="entry name" value="ADC synthase"/>
    <property type="match status" value="1"/>
</dbReference>
<dbReference type="InterPro" id="IPR019999">
    <property type="entry name" value="Anth_synth_I-like"/>
</dbReference>
<comment type="caution">
    <text evidence="3">The sequence shown here is derived from an EMBL/GenBank/DDBJ whole genome shotgun (WGS) entry which is preliminary data.</text>
</comment>
<accession>A0A7X5QTG6</accession>
<dbReference type="PANTHER" id="PTHR11236">
    <property type="entry name" value="AMINOBENZOATE/ANTHRANILATE SYNTHASE"/>
    <property type="match status" value="1"/>
</dbReference>
<dbReference type="NCBIfam" id="NF006563">
    <property type="entry name" value="PRK09070.1"/>
    <property type="match status" value="1"/>
</dbReference>
<reference evidence="3 4" key="1">
    <citation type="journal article" date="2006" name="Int. J. Syst. Evol. Microbiol.">
        <title>Dyella yeojuensis sp. nov., isolated from greenhouse soil in Korea.</title>
        <authorList>
            <person name="Kim B.Y."/>
            <person name="Weon H.Y."/>
            <person name="Lee K.H."/>
            <person name="Seok S.J."/>
            <person name="Kwon S.W."/>
            <person name="Go S.J."/>
            <person name="Stackebrandt E."/>
        </authorList>
    </citation>
    <scope>NUCLEOTIDE SEQUENCE [LARGE SCALE GENOMIC DNA]</scope>
    <source>
        <strain evidence="3 4">DSM 17673</strain>
    </source>
</reference>
<dbReference type="InterPro" id="IPR006805">
    <property type="entry name" value="Anth_synth_I_N"/>
</dbReference>
<dbReference type="Proteomes" id="UP000518878">
    <property type="component" value="Unassembled WGS sequence"/>
</dbReference>
<feature type="domain" description="Chorismate-utilising enzyme C-terminal" evidence="1">
    <location>
        <begin position="177"/>
        <end position="430"/>
    </location>
</feature>
<dbReference type="PRINTS" id="PR00095">
    <property type="entry name" value="ANTSNTHASEI"/>
</dbReference>
<evidence type="ECO:0000259" key="2">
    <source>
        <dbReference type="Pfam" id="PF04715"/>
    </source>
</evidence>
<sequence>MAGRRDLLAPAASYPERYAALLASAVTGTPQARFDILFAVGNESLTLSADGITRDEGGKARPGGFLDALDAAWAAYRRPRVEDGLPFHGGWVVYLAYELVGQIEPSLRLPASVGATPVALALRAPAAAIVDHVEGRTVLVAEEGAEAWLDILAADLDTADADEALPMPVAVDEDEPSRFLEGVRRVQEHLHAGDVFQVNLSRRWTARFADAPSPASLMRALRAANPAPFAGLLQRPGWAVVSSSPERLVEARDGVLQTRPIAGTRPRVAGDDDAARVRELVTHPKERAEHVMLIDLERNDLGRVCVPGSVSVDEFMVVESYAHVHHIVSNVRGRAREGVTPGQAIAATFPGGTITGCPKVRCMEIIGALEREPRGAYTGALGYLDDNGDMDLNILIRTLSVEGTSVSLRAGAGIVTDSVPERELEETRAKARGLLRVFGLA</sequence>
<evidence type="ECO:0000313" key="4">
    <source>
        <dbReference type="Proteomes" id="UP000518878"/>
    </source>
</evidence>
<dbReference type="Pfam" id="PF04715">
    <property type="entry name" value="Anth_synt_I_N"/>
    <property type="match status" value="1"/>
</dbReference>
<keyword evidence="4" id="KW-1185">Reference proteome</keyword>
<evidence type="ECO:0000313" key="3">
    <source>
        <dbReference type="EMBL" id="NID15115.1"/>
    </source>
</evidence>
<dbReference type="Gene3D" id="3.60.120.10">
    <property type="entry name" value="Anthranilate synthase"/>
    <property type="match status" value="1"/>
</dbReference>
<dbReference type="InterPro" id="IPR005801">
    <property type="entry name" value="ADC_synthase"/>
</dbReference>
<dbReference type="GO" id="GO:0000162">
    <property type="term" value="P:L-tryptophan biosynthetic process"/>
    <property type="evidence" value="ECO:0007669"/>
    <property type="project" value="TreeGrafter"/>
</dbReference>
<dbReference type="AlphaFoldDB" id="A0A7X5QTG6"/>
<dbReference type="EMBL" id="JAAQTL010000001">
    <property type="protein sequence ID" value="NID15115.1"/>
    <property type="molecule type" value="Genomic_DNA"/>
</dbReference>
<dbReference type="Pfam" id="PF00425">
    <property type="entry name" value="Chorismate_bind"/>
    <property type="match status" value="1"/>
</dbReference>